<dbReference type="InterPro" id="IPR051328">
    <property type="entry name" value="T7SS_ABC-Transporter"/>
</dbReference>
<dbReference type="SUPFAM" id="SSF58104">
    <property type="entry name" value="Methyl-accepting chemotaxis protein (MCP) signaling domain"/>
    <property type="match status" value="1"/>
</dbReference>
<reference evidence="7" key="1">
    <citation type="journal article" date="2022" name="Int. J. Syst. Evol. Microbiol.">
        <title>Apilactobacillus apisilvae sp. nov., Nicolia spurrieriana gen. nov. sp. nov., Bombilactobacillus folatiphilus sp. nov. and Bombilactobacillus thymidiniphilus sp. nov., four new lactic acid bacterial isolates from stingless bees Tetragonula carbonaria and Austroplebeia australis.</title>
        <authorList>
            <person name="Oliphant S.A."/>
            <person name="Watson-Haigh N.S."/>
            <person name="Sumby K.M."/>
            <person name="Gardner J."/>
            <person name="Groom S."/>
            <person name="Jiranek V."/>
        </authorList>
    </citation>
    <scope>NUCLEOTIDE SEQUENCE</scope>
    <source>
        <strain evidence="7">SG4_D2</strain>
    </source>
</reference>
<dbReference type="Pfam" id="PF12698">
    <property type="entry name" value="ABC2_membrane_3"/>
    <property type="match status" value="2"/>
</dbReference>
<dbReference type="Proteomes" id="UP000831495">
    <property type="component" value="Chromosome"/>
</dbReference>
<feature type="transmembrane region" description="Helical" evidence="5">
    <location>
        <begin position="664"/>
        <end position="687"/>
    </location>
</feature>
<feature type="transmembrane region" description="Helical" evidence="5">
    <location>
        <begin position="748"/>
        <end position="769"/>
    </location>
</feature>
<dbReference type="SUPFAM" id="SSF103473">
    <property type="entry name" value="MFS general substrate transporter"/>
    <property type="match status" value="1"/>
</dbReference>
<dbReference type="InterPro" id="IPR017501">
    <property type="entry name" value="Phage_infect_YhgE_C"/>
</dbReference>
<dbReference type="PANTHER" id="PTHR43077">
    <property type="entry name" value="TRANSPORT PERMEASE YVFS-RELATED"/>
    <property type="match status" value="1"/>
</dbReference>
<feature type="transmembrane region" description="Helical" evidence="5">
    <location>
        <begin position="635"/>
        <end position="658"/>
    </location>
</feature>
<dbReference type="NCBIfam" id="TIGR03057">
    <property type="entry name" value="xxxLxxG_by_4"/>
    <property type="match status" value="1"/>
</dbReference>
<organism evidence="7 8">
    <name type="scientific">Bombilactobacillus folatiphilus</name>
    <dbReference type="NCBI Taxonomy" id="2923362"/>
    <lineage>
        <taxon>Bacteria</taxon>
        <taxon>Bacillati</taxon>
        <taxon>Bacillota</taxon>
        <taxon>Bacilli</taxon>
        <taxon>Lactobacillales</taxon>
        <taxon>Lactobacillaceae</taxon>
        <taxon>Bombilactobacillus</taxon>
    </lineage>
</organism>
<dbReference type="NCBIfam" id="TIGR03061">
    <property type="entry name" value="pip_yhgE_Nterm"/>
    <property type="match status" value="1"/>
</dbReference>
<proteinExistence type="predicted"/>
<dbReference type="RefSeq" id="WP_249514447.1">
    <property type="nucleotide sequence ID" value="NZ_CP093366.1"/>
</dbReference>
<evidence type="ECO:0000256" key="3">
    <source>
        <dbReference type="ARBA" id="ARBA00022989"/>
    </source>
</evidence>
<feature type="transmembrane region" description="Helical" evidence="5">
    <location>
        <begin position="12"/>
        <end position="34"/>
    </location>
</feature>
<keyword evidence="8" id="KW-1185">Reference proteome</keyword>
<evidence type="ECO:0000256" key="1">
    <source>
        <dbReference type="ARBA" id="ARBA00004141"/>
    </source>
</evidence>
<dbReference type="InterPro" id="IPR013525">
    <property type="entry name" value="ABC2_TM"/>
</dbReference>
<keyword evidence="3 5" id="KW-1133">Transmembrane helix</keyword>
<dbReference type="NCBIfam" id="TIGR03062">
    <property type="entry name" value="pip_yhgE_Cterm"/>
    <property type="match status" value="1"/>
</dbReference>
<sequence>MIKKEFQFIKHNRLILISLIAIAFIPFLYSIFFLRSVWDPYGHTGDLPVAVVNQDQAVKYEGKKLAVGKQLTKKLKSNHDLGWRFVSPQVAQKGLKDRKYYTVITIPRNFSKNAATALNKKPKQMQLKYETNGSLNYIGQVVSKMGVDQLNTQIRSSVTQAYAQAMFEALHVVSHGMKQAGDGAAQLNTGTVALNDGLNRYTAAISQVDNGVQSLNLSVAPLTSGLAQLQQQVQPLGSGVGQLTTGADQLSNGLTQLQNAVSASASGSQQAQLQQVVAALPQINTGLQQLNQSLQASQNLLGGLTNLQMSLSNVGAQTQTIGANLTQAQQTLANLQATGGTTGANSSDVVGQVNQALANQGLTQLTPEQQSVLAQVMQQTAAQNSTNEDVTTALQSVAGNLQTAGTATQAISGNLQQIQQVQPQLQQIQGQIGQLQSSVSQLAQASNVALPGASQAITQLNSGVQGIQGALNGTGTQTGLTSGANQLATGLSQLNQSVPTLMNGINQLSAGGQQLGSGVGQLASATEQLNATGPSLTAGSQQLLGGTQQLSQSLQDGAKQLGSIKPTKRNTKMIAEPSKVKHKEYSHVADYGHALAPYVLSLALYVGSIVFNFAYPIRKVAEKGKPAWQWFLSKVTVGGIVAVAMAIVEAGLMLIGGIQPDNLAQYFTTAIIFSLSSMYLIMLLSMLFDNPGRFVAMVLLMLQLGGSGGTFPMQLTSHFYNVIHPYLPMTYSIDAFREAITSGLGNEVFGQAMLILLALIIVCLILLYFSMDFLQKKHLDGKSQLDDNQELQAVEE</sequence>
<name>A0ABY4P977_9LACO</name>
<evidence type="ECO:0000256" key="2">
    <source>
        <dbReference type="ARBA" id="ARBA00022692"/>
    </source>
</evidence>
<dbReference type="Gene3D" id="3.40.1710.10">
    <property type="entry name" value="abc type-2 transporter like domain"/>
    <property type="match status" value="1"/>
</dbReference>
<dbReference type="PANTHER" id="PTHR43077:SF5">
    <property type="entry name" value="PHAGE INFECTION PROTEIN"/>
    <property type="match status" value="1"/>
</dbReference>
<dbReference type="InterPro" id="IPR036259">
    <property type="entry name" value="MFS_trans_sf"/>
</dbReference>
<protein>
    <submittedName>
        <fullName evidence="7">YhgE/Pip domain-containing protein</fullName>
    </submittedName>
</protein>
<feature type="transmembrane region" description="Helical" evidence="5">
    <location>
        <begin position="595"/>
        <end position="615"/>
    </location>
</feature>
<dbReference type="InterPro" id="IPR017500">
    <property type="entry name" value="Phage_infect_YhgE_N"/>
</dbReference>
<evidence type="ECO:0000313" key="8">
    <source>
        <dbReference type="Proteomes" id="UP000831495"/>
    </source>
</evidence>
<keyword evidence="4 5" id="KW-0472">Membrane</keyword>
<keyword evidence="2 5" id="KW-0812">Transmembrane</keyword>
<dbReference type="InterPro" id="IPR023908">
    <property type="entry name" value="xxxLxxG_rpt"/>
</dbReference>
<evidence type="ECO:0000259" key="6">
    <source>
        <dbReference type="Pfam" id="PF12698"/>
    </source>
</evidence>
<evidence type="ECO:0000313" key="7">
    <source>
        <dbReference type="EMBL" id="UQS82177.1"/>
    </source>
</evidence>
<feature type="domain" description="ABC-2 type transporter transmembrane" evidence="6">
    <location>
        <begin position="538"/>
        <end position="768"/>
    </location>
</feature>
<accession>A0ABY4P977</accession>
<comment type="subcellular location">
    <subcellularLocation>
        <location evidence="1">Membrane</location>
        <topology evidence="1">Multi-pass membrane protein</topology>
    </subcellularLocation>
</comment>
<gene>
    <name evidence="7" type="ORF">MOO45_00315</name>
</gene>
<feature type="transmembrane region" description="Helical" evidence="5">
    <location>
        <begin position="694"/>
        <end position="715"/>
    </location>
</feature>
<feature type="domain" description="ABC-2 type transporter transmembrane" evidence="6">
    <location>
        <begin position="15"/>
        <end position="199"/>
    </location>
</feature>
<evidence type="ECO:0000256" key="4">
    <source>
        <dbReference type="ARBA" id="ARBA00023136"/>
    </source>
</evidence>
<dbReference type="Gene3D" id="1.10.287.950">
    <property type="entry name" value="Methyl-accepting chemotaxis protein"/>
    <property type="match status" value="1"/>
</dbReference>
<dbReference type="EMBL" id="CP093366">
    <property type="protein sequence ID" value="UQS82177.1"/>
    <property type="molecule type" value="Genomic_DNA"/>
</dbReference>
<evidence type="ECO:0000256" key="5">
    <source>
        <dbReference type="SAM" id="Phobius"/>
    </source>
</evidence>